<gene>
    <name evidence="2" type="ORF">SAMN04488112_106115</name>
</gene>
<evidence type="ECO:0000313" key="3">
    <source>
        <dbReference type="Proteomes" id="UP000199387"/>
    </source>
</evidence>
<protein>
    <submittedName>
        <fullName evidence="2">Uncharacterized protein</fullName>
    </submittedName>
</protein>
<sequence>MRYERFQVEDVLTFISHQLVQAKTVDGKEVYMQELVSTRPLPPYTQELLLNMRLPHVPPVVDVMVQGNRITLIHPPFSGDPLPLVVSRKDPMKPEEGLKLFQKLLQTMEALEQLSLPLTTTLDPRNICIADEPYILFYWLMDEEENQPDEKWRELLFYVWTGSAPGNRVERKQRLKKNKKLPPEYQQLALECFDPEKSRSEILQQVNQLLDQRAFSRKKKKETSLRRRAIRWTVSSLLLFLAGGGIGYAAAYIQHWIGEEGKFRPTASAEVLRNMDRDKVLPASKVEFSTSQPTYQLPALQQGASRLQTEFTLADRQPFSISFQAENRKDFYEVRIDNEGQVLVIQYTEHQHQVVSQSSPYRVDPDRKYRVEVEYLPGRSFQLSIHGEGESRPWRVVGPAPPEASYQVAFRGSTGTVLYHPVLIPPKEG</sequence>
<keyword evidence="3" id="KW-1185">Reference proteome</keyword>
<keyword evidence="1" id="KW-1133">Transmembrane helix</keyword>
<feature type="transmembrane region" description="Helical" evidence="1">
    <location>
        <begin position="229"/>
        <end position="253"/>
    </location>
</feature>
<dbReference type="EMBL" id="FMZA01000006">
    <property type="protein sequence ID" value="SDC33458.1"/>
    <property type="molecule type" value="Genomic_DNA"/>
</dbReference>
<name>A0A1G6KRJ4_9BACL</name>
<proteinExistence type="predicted"/>
<accession>A0A1G6KRJ4</accession>
<keyword evidence="1" id="KW-0472">Membrane</keyword>
<evidence type="ECO:0000256" key="1">
    <source>
        <dbReference type="SAM" id="Phobius"/>
    </source>
</evidence>
<evidence type="ECO:0000313" key="2">
    <source>
        <dbReference type="EMBL" id="SDC33458.1"/>
    </source>
</evidence>
<dbReference type="AlphaFoldDB" id="A0A1G6KRJ4"/>
<dbReference type="STRING" id="1236220.SAMN04488112_106115"/>
<keyword evidence="1" id="KW-0812">Transmembrane</keyword>
<dbReference type="RefSeq" id="WP_091567638.1">
    <property type="nucleotide sequence ID" value="NZ_FMZA01000006.1"/>
</dbReference>
<dbReference type="Proteomes" id="UP000199387">
    <property type="component" value="Unassembled WGS sequence"/>
</dbReference>
<reference evidence="2 3" key="1">
    <citation type="submission" date="2016-10" db="EMBL/GenBank/DDBJ databases">
        <authorList>
            <person name="de Groot N.N."/>
        </authorList>
    </citation>
    <scope>NUCLEOTIDE SEQUENCE [LARGE SCALE GENOMIC DNA]</scope>
    <source>
        <strain evidence="2 3">DSM 45514</strain>
    </source>
</reference>
<dbReference type="OrthoDB" id="2985620at2"/>
<organism evidence="2 3">
    <name type="scientific">Melghirimyces thermohalophilus</name>
    <dbReference type="NCBI Taxonomy" id="1236220"/>
    <lineage>
        <taxon>Bacteria</taxon>
        <taxon>Bacillati</taxon>
        <taxon>Bacillota</taxon>
        <taxon>Bacilli</taxon>
        <taxon>Bacillales</taxon>
        <taxon>Thermoactinomycetaceae</taxon>
        <taxon>Melghirimyces</taxon>
    </lineage>
</organism>